<dbReference type="PANTHER" id="PTHR31157">
    <property type="entry name" value="SCP DOMAIN-CONTAINING PROTEIN"/>
    <property type="match status" value="1"/>
</dbReference>
<feature type="domain" description="SCP" evidence="1">
    <location>
        <begin position="107"/>
        <end position="215"/>
    </location>
</feature>
<sequence length="220" mass="24274">MLLASGCASNPNLTTEQMTDNQSRLAPIARHHIPAAIPKQASSVSTLEGAEGSSYQTLQNARNIPEENSSWLDRFIRDHVPYRSQSSPPSPKPRTFAETADNENQVLNLVNMARANAGLPPLSESSRLTDMALTKAQEMDSRNYFSHYSPTFGSPFDMMASFGIDYRSAGENIAQGQASPAEVVEQWMSSPQHRSNILNRSYSLVGIAYYNGKWVQEFVG</sequence>
<accession>A0A841T4J4</accession>
<evidence type="ECO:0000259" key="1">
    <source>
        <dbReference type="Pfam" id="PF00188"/>
    </source>
</evidence>
<name>A0A841T4J4_9BACL</name>
<organism evidence="2 3">
    <name type="scientific">Cohnella thailandensis</name>
    <dbReference type="NCBI Taxonomy" id="557557"/>
    <lineage>
        <taxon>Bacteria</taxon>
        <taxon>Bacillati</taxon>
        <taxon>Bacillota</taxon>
        <taxon>Bacilli</taxon>
        <taxon>Bacillales</taxon>
        <taxon>Paenibacillaceae</taxon>
        <taxon>Cohnella</taxon>
    </lineage>
</organism>
<dbReference type="Pfam" id="PF00188">
    <property type="entry name" value="CAP"/>
    <property type="match status" value="1"/>
</dbReference>
<comment type="caution">
    <text evidence="2">The sequence shown here is derived from an EMBL/GenBank/DDBJ whole genome shotgun (WGS) entry which is preliminary data.</text>
</comment>
<dbReference type="SUPFAM" id="SSF55797">
    <property type="entry name" value="PR-1-like"/>
    <property type="match status" value="1"/>
</dbReference>
<gene>
    <name evidence="2" type="ORF">H7B67_26880</name>
</gene>
<dbReference type="Proteomes" id="UP000535838">
    <property type="component" value="Unassembled WGS sequence"/>
</dbReference>
<dbReference type="EMBL" id="JACJVQ010000024">
    <property type="protein sequence ID" value="MBB6637766.1"/>
    <property type="molecule type" value="Genomic_DNA"/>
</dbReference>
<dbReference type="InterPro" id="IPR014044">
    <property type="entry name" value="CAP_dom"/>
</dbReference>
<dbReference type="Gene3D" id="3.40.33.10">
    <property type="entry name" value="CAP"/>
    <property type="match status" value="1"/>
</dbReference>
<dbReference type="InterPro" id="IPR035940">
    <property type="entry name" value="CAP_sf"/>
</dbReference>
<reference evidence="2 3" key="1">
    <citation type="submission" date="2020-08" db="EMBL/GenBank/DDBJ databases">
        <title>Cohnella phylogeny.</title>
        <authorList>
            <person name="Dunlap C."/>
        </authorList>
    </citation>
    <scope>NUCLEOTIDE SEQUENCE [LARGE SCALE GENOMIC DNA]</scope>
    <source>
        <strain evidence="2 3">DSM 25241</strain>
    </source>
</reference>
<keyword evidence="3" id="KW-1185">Reference proteome</keyword>
<dbReference type="CDD" id="cd05379">
    <property type="entry name" value="CAP_bacterial"/>
    <property type="match status" value="1"/>
</dbReference>
<evidence type="ECO:0000313" key="2">
    <source>
        <dbReference type="EMBL" id="MBB6637766.1"/>
    </source>
</evidence>
<dbReference type="PANTHER" id="PTHR31157:SF1">
    <property type="entry name" value="SCP DOMAIN-CONTAINING PROTEIN"/>
    <property type="match status" value="1"/>
</dbReference>
<dbReference type="AlphaFoldDB" id="A0A841T4J4"/>
<evidence type="ECO:0000313" key="3">
    <source>
        <dbReference type="Proteomes" id="UP000535838"/>
    </source>
</evidence>
<proteinExistence type="predicted"/>
<protein>
    <submittedName>
        <fullName evidence="2">SCP-like extracellular</fullName>
    </submittedName>
</protein>